<gene>
    <name evidence="8" type="primary">yhjX_2</name>
    <name evidence="8" type="ORF">SAMEA1710456_01822</name>
</gene>
<organism evidence="8 9">
    <name type="scientific">Clostridioides difficile</name>
    <name type="common">Peptoclostridium difficile</name>
    <dbReference type="NCBI Taxonomy" id="1496"/>
    <lineage>
        <taxon>Bacteria</taxon>
        <taxon>Bacillati</taxon>
        <taxon>Bacillota</taxon>
        <taxon>Clostridia</taxon>
        <taxon>Peptostreptococcales</taxon>
        <taxon>Peptostreptococcaceae</taxon>
        <taxon>Clostridioides</taxon>
    </lineage>
</organism>
<feature type="transmembrane region" description="Helical" evidence="6">
    <location>
        <begin position="51"/>
        <end position="70"/>
    </location>
</feature>
<dbReference type="Gene3D" id="1.20.1250.20">
    <property type="entry name" value="MFS general substrate transporter like domains"/>
    <property type="match status" value="2"/>
</dbReference>
<accession>A0AAX3H3F1</accession>
<evidence type="ECO:0000256" key="1">
    <source>
        <dbReference type="ARBA" id="ARBA00004651"/>
    </source>
</evidence>
<dbReference type="InterPro" id="IPR001958">
    <property type="entry name" value="Tet-R_TetA/multi-R_MdtG-like"/>
</dbReference>
<evidence type="ECO:0000256" key="6">
    <source>
        <dbReference type="SAM" id="Phobius"/>
    </source>
</evidence>
<dbReference type="GO" id="GO:0005886">
    <property type="term" value="C:plasma membrane"/>
    <property type="evidence" value="ECO:0007669"/>
    <property type="project" value="UniProtKB-SubCell"/>
</dbReference>
<feature type="domain" description="Major facilitator superfamily (MFS) profile" evidence="7">
    <location>
        <begin position="16"/>
        <end position="415"/>
    </location>
</feature>
<feature type="transmembrane region" description="Helical" evidence="6">
    <location>
        <begin position="299"/>
        <end position="317"/>
    </location>
</feature>
<dbReference type="EMBL" id="CAADAT010000009">
    <property type="protein sequence ID" value="VFD54337.1"/>
    <property type="molecule type" value="Genomic_DNA"/>
</dbReference>
<keyword evidence="3 6" id="KW-0812">Transmembrane</keyword>
<evidence type="ECO:0000313" key="8">
    <source>
        <dbReference type="EMBL" id="VFD54337.1"/>
    </source>
</evidence>
<dbReference type="PANTHER" id="PTHR11360:SF284">
    <property type="entry name" value="EG:103B4.3 PROTEIN-RELATED"/>
    <property type="match status" value="1"/>
</dbReference>
<dbReference type="Proteomes" id="UP000346772">
    <property type="component" value="Unassembled WGS sequence"/>
</dbReference>
<evidence type="ECO:0000259" key="7">
    <source>
        <dbReference type="PROSITE" id="PS50850"/>
    </source>
</evidence>
<dbReference type="PANTHER" id="PTHR11360">
    <property type="entry name" value="MONOCARBOXYLATE TRANSPORTER"/>
    <property type="match status" value="1"/>
</dbReference>
<dbReference type="Pfam" id="PF07690">
    <property type="entry name" value="MFS_1"/>
    <property type="match status" value="1"/>
</dbReference>
<name>A0AAX3H3F1_CLODI</name>
<dbReference type="PROSITE" id="PS51257">
    <property type="entry name" value="PROKAR_LIPOPROTEIN"/>
    <property type="match status" value="1"/>
</dbReference>
<feature type="transmembrane region" description="Helical" evidence="6">
    <location>
        <begin position="267"/>
        <end position="287"/>
    </location>
</feature>
<evidence type="ECO:0000313" key="9">
    <source>
        <dbReference type="Proteomes" id="UP000346772"/>
    </source>
</evidence>
<dbReference type="AlphaFoldDB" id="A0AAX3H3F1"/>
<dbReference type="SUPFAM" id="SSF103473">
    <property type="entry name" value="MFS general substrate transporter"/>
    <property type="match status" value="1"/>
</dbReference>
<feature type="transmembrane region" description="Helical" evidence="6">
    <location>
        <begin position="323"/>
        <end position="345"/>
    </location>
</feature>
<dbReference type="RefSeq" id="WP_003420633.1">
    <property type="nucleotide sequence ID" value="NZ_BEHB01000010.1"/>
</dbReference>
<feature type="transmembrane region" description="Helical" evidence="6">
    <location>
        <begin position="12"/>
        <end position="39"/>
    </location>
</feature>
<reference evidence="8 9" key="1">
    <citation type="submission" date="2019-02" db="EMBL/GenBank/DDBJ databases">
        <authorList>
            <consortium name="Pathogen Informatics"/>
        </authorList>
    </citation>
    <scope>NUCLEOTIDE SEQUENCE [LARGE SCALE GENOMIC DNA]</scope>
    <source>
        <strain evidence="8 9">078GUE027</strain>
    </source>
</reference>
<comment type="caution">
    <text evidence="8">The sequence shown here is derived from an EMBL/GenBank/DDBJ whole genome shotgun (WGS) entry which is preliminary data.</text>
</comment>
<evidence type="ECO:0000256" key="2">
    <source>
        <dbReference type="ARBA" id="ARBA00022448"/>
    </source>
</evidence>
<proteinExistence type="predicted"/>
<dbReference type="InterPro" id="IPR036259">
    <property type="entry name" value="MFS_trans_sf"/>
</dbReference>
<sequence length="425" mass="47296">MENTVKNSKIFYGWWILLACIIVMALGYAPIVSLASLFIKPITEDLGFTRSAYTLSTAIISLMCMFMASITGKLMSTKHMHLIHVICVAGLSIFYGLYSLATSIFHFYVVSFFIGLFTYGATKMPVSILISNWFYEKRGLALSLSMAGTSISGTLLSPLVVKLITNYGWRQTYVYLAIVMFLIMVPATIFIVRQFPSCKGLQPYGYDRHQDNTNKNTIKNEWNISLKEAKKLPVFWTFTFGVTLILLTGCILGHIPAYLEDSGYNPSLTASIVSTYLFIAIWGKVVLGHVFDKLGSKAGVLLGNICFIISIVCLLFIEFKPMLYLMTFFFGIGTCIGTVTTPVLTSRIFGTKHYPEIYGFVASCTCIGSIIGTPAIASIFDLTGSYKMAWIILIILSIIMTLALVYSINEGHKYRLKDVSQQTIK</sequence>
<evidence type="ECO:0000256" key="4">
    <source>
        <dbReference type="ARBA" id="ARBA00022989"/>
    </source>
</evidence>
<feature type="transmembrane region" description="Helical" evidence="6">
    <location>
        <begin position="357"/>
        <end position="377"/>
    </location>
</feature>
<protein>
    <submittedName>
        <fullName evidence="8">Transporter, Major Facilitator Superfamily (MFS)</fullName>
    </submittedName>
</protein>
<keyword evidence="2" id="KW-0813">Transport</keyword>
<dbReference type="PRINTS" id="PR01035">
    <property type="entry name" value="TCRTETA"/>
</dbReference>
<feature type="transmembrane region" description="Helical" evidence="6">
    <location>
        <begin position="82"/>
        <end position="98"/>
    </location>
</feature>
<dbReference type="InterPro" id="IPR011701">
    <property type="entry name" value="MFS"/>
</dbReference>
<feature type="transmembrane region" description="Helical" evidence="6">
    <location>
        <begin position="234"/>
        <end position="255"/>
    </location>
</feature>
<keyword evidence="5 6" id="KW-0472">Membrane</keyword>
<keyword evidence="4 6" id="KW-1133">Transmembrane helix</keyword>
<comment type="subcellular location">
    <subcellularLocation>
        <location evidence="1">Cell membrane</location>
        <topology evidence="1">Multi-pass membrane protein</topology>
    </subcellularLocation>
</comment>
<evidence type="ECO:0000256" key="3">
    <source>
        <dbReference type="ARBA" id="ARBA00022692"/>
    </source>
</evidence>
<feature type="transmembrane region" description="Helical" evidence="6">
    <location>
        <begin position="173"/>
        <end position="192"/>
    </location>
</feature>
<evidence type="ECO:0000256" key="5">
    <source>
        <dbReference type="ARBA" id="ARBA00023136"/>
    </source>
</evidence>
<dbReference type="GO" id="GO:0022857">
    <property type="term" value="F:transmembrane transporter activity"/>
    <property type="evidence" value="ECO:0007669"/>
    <property type="project" value="InterPro"/>
</dbReference>
<feature type="transmembrane region" description="Helical" evidence="6">
    <location>
        <begin position="389"/>
        <end position="408"/>
    </location>
</feature>
<dbReference type="InterPro" id="IPR020846">
    <property type="entry name" value="MFS_dom"/>
</dbReference>
<dbReference type="PROSITE" id="PS50850">
    <property type="entry name" value="MFS"/>
    <property type="match status" value="1"/>
</dbReference>
<dbReference type="InterPro" id="IPR050327">
    <property type="entry name" value="Proton-linked_MCT"/>
</dbReference>
<feature type="transmembrane region" description="Helical" evidence="6">
    <location>
        <begin position="141"/>
        <end position="161"/>
    </location>
</feature>